<evidence type="ECO:0000256" key="2">
    <source>
        <dbReference type="ARBA" id="ARBA00022664"/>
    </source>
</evidence>
<evidence type="ECO:0000259" key="7">
    <source>
        <dbReference type="Pfam" id="PF08572"/>
    </source>
</evidence>
<comment type="caution">
    <text evidence="8">The sequence shown here is derived from an EMBL/GenBank/DDBJ whole genome shotgun (WGS) entry which is preliminary data.</text>
</comment>
<feature type="compositionally biased region" description="Low complexity" evidence="5">
    <location>
        <begin position="133"/>
        <end position="156"/>
    </location>
</feature>
<dbReference type="InterPro" id="IPR027104">
    <property type="entry name" value="Prp3"/>
</dbReference>
<dbReference type="OrthoDB" id="10264544at2759"/>
<dbReference type="AlphaFoldDB" id="A0A2P6VKS7"/>
<gene>
    <name evidence="8" type="ORF">C2E20_2216</name>
</gene>
<dbReference type="EMBL" id="LHPF02000004">
    <property type="protein sequence ID" value="PSC74685.1"/>
    <property type="molecule type" value="Genomic_DNA"/>
</dbReference>
<name>A0A2P6VKS7_9CHLO</name>
<protein>
    <submittedName>
        <fullName evidence="8">U4 U6 small nuclear ribonucleo Prp3-like</fullName>
    </submittedName>
</protein>
<keyword evidence="9" id="KW-1185">Reference proteome</keyword>
<evidence type="ECO:0000313" key="9">
    <source>
        <dbReference type="Proteomes" id="UP000239649"/>
    </source>
</evidence>
<accession>A0A2P6VKS7</accession>
<keyword evidence="2" id="KW-0507">mRNA processing</keyword>
<feature type="region of interest" description="Disordered" evidence="5">
    <location>
        <begin position="1"/>
        <end position="48"/>
    </location>
</feature>
<feature type="region of interest" description="Disordered" evidence="5">
    <location>
        <begin position="92"/>
        <end position="174"/>
    </location>
</feature>
<dbReference type="PANTHER" id="PTHR14212:SF0">
    <property type="entry name" value="U4_U6 SMALL NUCLEAR RIBONUCLEOPROTEIN PRP3"/>
    <property type="match status" value="1"/>
</dbReference>
<reference evidence="8 9" key="1">
    <citation type="journal article" date="2018" name="Plant J.">
        <title>Genome sequences of Chlorella sorokiniana UTEX 1602 and Micractinium conductrix SAG 241.80: implications to maltose excretion by a green alga.</title>
        <authorList>
            <person name="Arriola M.B."/>
            <person name="Velmurugan N."/>
            <person name="Zhang Y."/>
            <person name="Plunkett M.H."/>
            <person name="Hondzo H."/>
            <person name="Barney B.M."/>
        </authorList>
    </citation>
    <scope>NUCLEOTIDE SEQUENCE [LARGE SCALE GENOMIC DNA]</scope>
    <source>
        <strain evidence="8 9">SAG 241.80</strain>
    </source>
</reference>
<evidence type="ECO:0000256" key="5">
    <source>
        <dbReference type="SAM" id="MobiDB-lite"/>
    </source>
</evidence>
<organism evidence="8 9">
    <name type="scientific">Micractinium conductrix</name>
    <dbReference type="NCBI Taxonomy" id="554055"/>
    <lineage>
        <taxon>Eukaryota</taxon>
        <taxon>Viridiplantae</taxon>
        <taxon>Chlorophyta</taxon>
        <taxon>core chlorophytes</taxon>
        <taxon>Trebouxiophyceae</taxon>
        <taxon>Chlorellales</taxon>
        <taxon>Chlorellaceae</taxon>
        <taxon>Chlorella clade</taxon>
        <taxon>Micractinium</taxon>
    </lineage>
</organism>
<comment type="subcellular location">
    <subcellularLocation>
        <location evidence="1">Nucleus</location>
    </subcellularLocation>
</comment>
<keyword evidence="4" id="KW-0539">Nucleus</keyword>
<dbReference type="Proteomes" id="UP000239649">
    <property type="component" value="Unassembled WGS sequence"/>
</dbReference>
<dbReference type="PANTHER" id="PTHR14212">
    <property type="entry name" value="U4/U6-ASSOCIATED RNA SPLICING FACTOR-RELATED"/>
    <property type="match status" value="1"/>
</dbReference>
<feature type="compositionally biased region" description="Low complexity" evidence="5">
    <location>
        <begin position="92"/>
        <end position="102"/>
    </location>
</feature>
<feature type="compositionally biased region" description="Low complexity" evidence="5">
    <location>
        <begin position="24"/>
        <end position="48"/>
    </location>
</feature>
<dbReference type="GO" id="GO:0000398">
    <property type="term" value="P:mRNA splicing, via spliceosome"/>
    <property type="evidence" value="ECO:0007669"/>
    <property type="project" value="InterPro"/>
</dbReference>
<evidence type="ECO:0000313" key="8">
    <source>
        <dbReference type="EMBL" id="PSC74685.1"/>
    </source>
</evidence>
<evidence type="ECO:0000256" key="4">
    <source>
        <dbReference type="ARBA" id="ARBA00023242"/>
    </source>
</evidence>
<feature type="domain" description="Small nuclear ribonucleoprotein Prp3 C-terminal" evidence="6">
    <location>
        <begin position="412"/>
        <end position="535"/>
    </location>
</feature>
<evidence type="ECO:0000256" key="1">
    <source>
        <dbReference type="ARBA" id="ARBA00004123"/>
    </source>
</evidence>
<proteinExistence type="predicted"/>
<dbReference type="InterPro" id="IPR013881">
    <property type="entry name" value="Pre-mRNA_splic_Prp3_dom"/>
</dbReference>
<dbReference type="CDD" id="cd24162">
    <property type="entry name" value="Prp3_C"/>
    <property type="match status" value="1"/>
</dbReference>
<feature type="domain" description="Pre-mRNA-splicing factor 3" evidence="7">
    <location>
        <begin position="160"/>
        <end position="389"/>
    </location>
</feature>
<dbReference type="Pfam" id="PF06544">
    <property type="entry name" value="Prp3_C"/>
    <property type="match status" value="1"/>
</dbReference>
<evidence type="ECO:0000259" key="6">
    <source>
        <dbReference type="Pfam" id="PF06544"/>
    </source>
</evidence>
<evidence type="ECO:0000256" key="3">
    <source>
        <dbReference type="ARBA" id="ARBA00023187"/>
    </source>
</evidence>
<sequence length="543" mass="59195">MEKRKAEDGDGAGPEGSKRARVEPANGAAAAAAAAPPAAPAAGAAAAPKKLGIDLEKLQKAKLALQKQKELAEKLKKAGITLGKPGAAAAAAGAAAAAAAAAPKPVTKLPPPLILDDEGREIDPLTGKPKEQPAPAAQAPGLAAQQLEQQQKAAAEAAEKFFDPTIGNRGLRRLERRPRASFQFVEEGQLQKQAEQDRLRSHFGDDAAKQLAAKRRQEAAAPAGRASANLVPLGVRVEAPPEALPEEPIPEVEWWDARILADKRSYGNVVEGEPAQLREDRITSYVEHPVHIEPPAEAPPPPPQPLKLTKREVKKLRTQRRIAREKEKQELISQGLLEPPKPKVKISNLMRVLGEEATADPTAIEQEVRKQMAERATAHEDRNLARMLTPAERKDKKLKKLIGDEGVETHVALYKIGDLSNNQLRFKVDVNAKENHMTGCSLAVAGAFSLVVVEGTAKTLRRYEKLMLRRIDWNAGREEEEEEGAEERPPNYCYLVWQGVVKDPFFRKFRSENAASEAGARKLLTDRGVGHFWELCEAYATDE</sequence>
<dbReference type="InterPro" id="IPR010541">
    <property type="entry name" value="Prp3_C"/>
</dbReference>
<dbReference type="STRING" id="554055.A0A2P6VKS7"/>
<dbReference type="Pfam" id="PF08572">
    <property type="entry name" value="PRP3"/>
    <property type="match status" value="1"/>
</dbReference>
<dbReference type="GO" id="GO:0046540">
    <property type="term" value="C:U4/U6 x U5 tri-snRNP complex"/>
    <property type="evidence" value="ECO:0007669"/>
    <property type="project" value="InterPro"/>
</dbReference>
<keyword evidence="3" id="KW-0508">mRNA splicing</keyword>